<evidence type="ECO:0000259" key="3">
    <source>
        <dbReference type="Pfam" id="PF01466"/>
    </source>
</evidence>
<feature type="domain" description="SKP1 component dimerisation" evidence="3">
    <location>
        <begin position="121"/>
        <end position="171"/>
    </location>
</feature>
<gene>
    <name evidence="5" type="ORF">TTHERM_01013330</name>
</gene>
<dbReference type="EMBL" id="GG662865">
    <property type="protein sequence ID" value="EAR85997.1"/>
    <property type="molecule type" value="Genomic_DNA"/>
</dbReference>
<protein>
    <submittedName>
        <fullName evidence="5">S-phase kinase-associated protein 1A</fullName>
    </submittedName>
</protein>
<dbReference type="SUPFAM" id="SSF81382">
    <property type="entry name" value="Skp1 dimerisation domain-like"/>
    <property type="match status" value="1"/>
</dbReference>
<dbReference type="SUPFAM" id="SSF54695">
    <property type="entry name" value="POZ domain"/>
    <property type="match status" value="1"/>
</dbReference>
<dbReference type="Proteomes" id="UP000009168">
    <property type="component" value="Unassembled WGS sequence"/>
</dbReference>
<dbReference type="SMART" id="SM00512">
    <property type="entry name" value="Skp1"/>
    <property type="match status" value="1"/>
</dbReference>
<dbReference type="OMA" id="AFEFHVD"/>
<keyword evidence="5" id="KW-0808">Transferase</keyword>
<dbReference type="InterPro" id="IPR001232">
    <property type="entry name" value="SKP1-like"/>
</dbReference>
<reference evidence="6" key="1">
    <citation type="journal article" date="2006" name="PLoS Biol.">
        <title>Macronuclear genome sequence of the ciliate Tetrahymena thermophila, a model eukaryote.</title>
        <authorList>
            <person name="Eisen J.A."/>
            <person name="Coyne R.S."/>
            <person name="Wu M."/>
            <person name="Wu D."/>
            <person name="Thiagarajan M."/>
            <person name="Wortman J.R."/>
            <person name="Badger J.H."/>
            <person name="Ren Q."/>
            <person name="Amedeo P."/>
            <person name="Jones K.M."/>
            <person name="Tallon L.J."/>
            <person name="Delcher A.L."/>
            <person name="Salzberg S.L."/>
            <person name="Silva J.C."/>
            <person name="Haas B.J."/>
            <person name="Majoros W.H."/>
            <person name="Farzad M."/>
            <person name="Carlton J.M."/>
            <person name="Smith R.K. Jr."/>
            <person name="Garg J."/>
            <person name="Pearlman R.E."/>
            <person name="Karrer K.M."/>
            <person name="Sun L."/>
            <person name="Manning G."/>
            <person name="Elde N.C."/>
            <person name="Turkewitz A.P."/>
            <person name="Asai D.J."/>
            <person name="Wilkes D.E."/>
            <person name="Wang Y."/>
            <person name="Cai H."/>
            <person name="Collins K."/>
            <person name="Stewart B.A."/>
            <person name="Lee S.R."/>
            <person name="Wilamowska K."/>
            <person name="Weinberg Z."/>
            <person name="Ruzzo W.L."/>
            <person name="Wloga D."/>
            <person name="Gaertig J."/>
            <person name="Frankel J."/>
            <person name="Tsao C.-C."/>
            <person name="Gorovsky M.A."/>
            <person name="Keeling P.J."/>
            <person name="Waller R.F."/>
            <person name="Patron N.J."/>
            <person name="Cherry J.M."/>
            <person name="Stover N.A."/>
            <person name="Krieger C.J."/>
            <person name="del Toro C."/>
            <person name="Ryder H.F."/>
            <person name="Williamson S.C."/>
            <person name="Barbeau R.A."/>
            <person name="Hamilton E.P."/>
            <person name="Orias E."/>
        </authorList>
    </citation>
    <scope>NUCLEOTIDE SEQUENCE [LARGE SCALE GENOMIC DNA]</scope>
    <source>
        <strain evidence="6">SB210</strain>
    </source>
</reference>
<dbReference type="InterPro" id="IPR036296">
    <property type="entry name" value="SKP1-like_dim_sf"/>
</dbReference>
<comment type="similarity">
    <text evidence="1">Belongs to the SKP1 family.</text>
</comment>
<dbReference type="STRING" id="312017.Q22L20"/>
<evidence type="ECO:0000313" key="5">
    <source>
        <dbReference type="EMBL" id="EAR85997.1"/>
    </source>
</evidence>
<dbReference type="GeneID" id="7835873"/>
<keyword evidence="6" id="KW-1185">Reference proteome</keyword>
<dbReference type="KEGG" id="tet:TTHERM_01013330"/>
<dbReference type="InterPro" id="IPR016897">
    <property type="entry name" value="SKP1"/>
</dbReference>
<dbReference type="Pfam" id="PF03931">
    <property type="entry name" value="Skp1_POZ"/>
    <property type="match status" value="1"/>
</dbReference>
<accession>Q22L20</accession>
<keyword evidence="5" id="KW-0418">Kinase</keyword>
<dbReference type="InterPro" id="IPR011333">
    <property type="entry name" value="SKP1/BTB/POZ_sf"/>
</dbReference>
<feature type="domain" description="SKP1 component POZ" evidence="4">
    <location>
        <begin position="18"/>
        <end position="69"/>
    </location>
</feature>
<evidence type="ECO:0000313" key="6">
    <source>
        <dbReference type="Proteomes" id="UP000009168"/>
    </source>
</evidence>
<dbReference type="InterPro" id="IPR016073">
    <property type="entry name" value="Skp1_comp_POZ"/>
</dbReference>
<proteinExistence type="inferred from homology"/>
<dbReference type="InParanoid" id="Q22L20"/>
<name>Q22L20_TETTS</name>
<evidence type="ECO:0000259" key="4">
    <source>
        <dbReference type="Pfam" id="PF03931"/>
    </source>
</evidence>
<dbReference type="HOGENOM" id="CLU_1558374_0_0_1"/>
<organism evidence="5 6">
    <name type="scientific">Tetrahymena thermophila (strain SB210)</name>
    <dbReference type="NCBI Taxonomy" id="312017"/>
    <lineage>
        <taxon>Eukaryota</taxon>
        <taxon>Sar</taxon>
        <taxon>Alveolata</taxon>
        <taxon>Ciliophora</taxon>
        <taxon>Intramacronucleata</taxon>
        <taxon>Oligohymenophorea</taxon>
        <taxon>Hymenostomatida</taxon>
        <taxon>Tetrahymenina</taxon>
        <taxon>Tetrahymenidae</taxon>
        <taxon>Tetrahymena</taxon>
    </lineage>
</organism>
<keyword evidence="2" id="KW-0833">Ubl conjugation pathway</keyword>
<evidence type="ECO:0000256" key="1">
    <source>
        <dbReference type="ARBA" id="ARBA00009993"/>
    </source>
</evidence>
<dbReference type="Gene3D" id="3.30.710.10">
    <property type="entry name" value="Potassium Channel Kv1.1, Chain A"/>
    <property type="match status" value="1"/>
</dbReference>
<dbReference type="GO" id="GO:0006511">
    <property type="term" value="P:ubiquitin-dependent protein catabolic process"/>
    <property type="evidence" value="ECO:0007669"/>
    <property type="project" value="InterPro"/>
</dbReference>
<dbReference type="AlphaFoldDB" id="Q22L20"/>
<dbReference type="Pfam" id="PF01466">
    <property type="entry name" value="Skp1"/>
    <property type="match status" value="1"/>
</dbReference>
<sequence>MDVEDNNQNNGMLGLILKNDQRVEVDPRFKNVSVLVKELSETNNGEDIPISQISIEMLNVILDYCKRHNWNPPKVSKPLQSGELQKNLSEQDYLFIKDYPIYKDNRLNDLLQAAYYLQIQTLYDVCICRIATEFYFGKDQSSFDDLKKKLQVTEDLTIEQEEKIQKEYPWIQ</sequence>
<dbReference type="RefSeq" id="XP_976592.1">
    <property type="nucleotide sequence ID" value="XM_971499.3"/>
</dbReference>
<dbReference type="GO" id="GO:0016301">
    <property type="term" value="F:kinase activity"/>
    <property type="evidence" value="ECO:0007669"/>
    <property type="project" value="UniProtKB-KW"/>
</dbReference>
<dbReference type="PANTHER" id="PTHR11165">
    <property type="entry name" value="SKP1"/>
    <property type="match status" value="1"/>
</dbReference>
<dbReference type="OrthoDB" id="308192at2759"/>
<dbReference type="eggNOG" id="ENOG502T2Q2">
    <property type="taxonomic scope" value="Eukaryota"/>
</dbReference>
<evidence type="ECO:0000256" key="2">
    <source>
        <dbReference type="ARBA" id="ARBA00022786"/>
    </source>
</evidence>
<dbReference type="InterPro" id="IPR016072">
    <property type="entry name" value="Skp1_comp_dimer"/>
</dbReference>